<evidence type="ECO:0000313" key="3">
    <source>
        <dbReference type="EMBL" id="CCW34678.1"/>
    </source>
</evidence>
<organism evidence="3 4">
    <name type="scientific">Chthonomonas calidirosea (strain DSM 23976 / ICMP 18418 / T49)</name>
    <dbReference type="NCBI Taxonomy" id="1303518"/>
    <lineage>
        <taxon>Bacteria</taxon>
        <taxon>Bacillati</taxon>
        <taxon>Armatimonadota</taxon>
        <taxon>Chthonomonadia</taxon>
        <taxon>Chthonomonadales</taxon>
        <taxon>Chthonomonadaceae</taxon>
        <taxon>Chthonomonas</taxon>
    </lineage>
</organism>
<sequence length="281" mass="31878">MSFFENESQPQQETIQQQIAAQVNTLARRREVERQIESLLDTAKKLRLYRRRMWTVRVCWLAFIIFLCYLTHFKIIQFWWLFAMGGGSAAMAERTLSRLREEVHAVIKAGDPCAVGALALMTRERDIFIRQAADRALRRLLPQVKASDAKYINNEQMNALLLLLASSDSEMQVAILKALEQIGDERALVVVEQLATSDLPEVKAEVRDAARACLPYLHAKARLAAERATLLRGTVAPVSPAQPDELLRPTMPTTFNTPSEQLLRATEREAEPSEPHEEREA</sequence>
<dbReference type="RefSeq" id="WP_016482232.1">
    <property type="nucleotide sequence ID" value="NC_021487.1"/>
</dbReference>
<evidence type="ECO:0000256" key="1">
    <source>
        <dbReference type="SAM" id="MobiDB-lite"/>
    </source>
</evidence>
<dbReference type="AlphaFoldDB" id="S0ET97"/>
<feature type="compositionally biased region" description="Polar residues" evidence="1">
    <location>
        <begin position="251"/>
        <end position="260"/>
    </location>
</feature>
<dbReference type="Gene3D" id="1.25.10.10">
    <property type="entry name" value="Leucine-rich Repeat Variant"/>
    <property type="match status" value="1"/>
</dbReference>
<dbReference type="HOGENOM" id="CLU_989365_0_0_0"/>
<dbReference type="SUPFAM" id="SSF48371">
    <property type="entry name" value="ARM repeat"/>
    <property type="match status" value="1"/>
</dbReference>
<protein>
    <recommendedName>
        <fullName evidence="5">HEAT repeat domain-containing protein</fullName>
    </recommendedName>
</protein>
<evidence type="ECO:0000256" key="2">
    <source>
        <dbReference type="SAM" id="Phobius"/>
    </source>
</evidence>
<evidence type="ECO:0008006" key="5">
    <source>
        <dbReference type="Google" id="ProtNLM"/>
    </source>
</evidence>
<feature type="transmembrane region" description="Helical" evidence="2">
    <location>
        <begin position="54"/>
        <end position="72"/>
    </location>
</feature>
<name>S0ET97_CHTCT</name>
<accession>S0ET97</accession>
<gene>
    <name evidence="3" type="ORF">CCALI_00855</name>
</gene>
<keyword evidence="2" id="KW-0472">Membrane</keyword>
<dbReference type="KEGG" id="ccz:CCALI_00855"/>
<keyword evidence="2" id="KW-0812">Transmembrane</keyword>
<dbReference type="EMBL" id="HF951689">
    <property type="protein sequence ID" value="CCW34678.1"/>
    <property type="molecule type" value="Genomic_DNA"/>
</dbReference>
<dbReference type="InterPro" id="IPR016024">
    <property type="entry name" value="ARM-type_fold"/>
</dbReference>
<feature type="compositionally biased region" description="Basic and acidic residues" evidence="1">
    <location>
        <begin position="265"/>
        <end position="281"/>
    </location>
</feature>
<dbReference type="InterPro" id="IPR011989">
    <property type="entry name" value="ARM-like"/>
</dbReference>
<feature type="region of interest" description="Disordered" evidence="1">
    <location>
        <begin position="239"/>
        <end position="281"/>
    </location>
</feature>
<dbReference type="PATRIC" id="fig|1303518.3.peg.864"/>
<proteinExistence type="predicted"/>
<reference evidence="4" key="1">
    <citation type="submission" date="2013-03" db="EMBL/GenBank/DDBJ databases">
        <title>Genome sequence of Chthonomonas calidirosea, the first sequenced genome from the Armatimonadetes phylum (formally candidate division OP10).</title>
        <authorList>
            <person name="Lee K.C.Y."/>
            <person name="Morgan X.C."/>
            <person name="Dunfield P.F."/>
            <person name="Tamas I."/>
            <person name="Houghton K.M."/>
            <person name="Vyssotski M."/>
            <person name="Ryan J.L.J."/>
            <person name="Lagutin K."/>
            <person name="McDonald I.R."/>
            <person name="Stott M.B."/>
        </authorList>
    </citation>
    <scope>NUCLEOTIDE SEQUENCE [LARGE SCALE GENOMIC DNA]</scope>
    <source>
        <strain evidence="4">DSM 23976 / ICMP 18418 / T49</strain>
    </source>
</reference>
<keyword evidence="4" id="KW-1185">Reference proteome</keyword>
<keyword evidence="2" id="KW-1133">Transmembrane helix</keyword>
<dbReference type="Proteomes" id="UP000014227">
    <property type="component" value="Chromosome I"/>
</dbReference>
<dbReference type="InParanoid" id="S0ET97"/>
<evidence type="ECO:0000313" key="4">
    <source>
        <dbReference type="Proteomes" id="UP000014227"/>
    </source>
</evidence>